<keyword evidence="2" id="KW-0813">Transport</keyword>
<proteinExistence type="inferred from homology"/>
<dbReference type="Proteomes" id="UP001230986">
    <property type="component" value="Unassembled WGS sequence"/>
</dbReference>
<sequence length="444" mass="48049">MNEKFVHEWGDYPMISKRRIAVLLALFIVVLSIVPAVPAQENRTLRVMGWIGLFEQYLPAWEYMVSEFEARNPGVTIDYVATPFEDTLNQATTAILGGNAPDVIQIVSGWSPVLHGLGALAPLDDLLDPAVIEPIPAAMLESATFDDALRGIPWVPGPIVLVYNRTLLTEAGVDPDAPIETWADLQAAIDAVCALPARADGSPVYGLAMRTARNPNSGHWLLPVIWGFGGELINEDGEVVLNSPESAAALQWIQEEVASGCIPNGFNINETRNTFAQGRAAFIFEGPWARGNVLTLSDGAVTVAEDGDVWVSLMPAGPDGNIRQIANNHMLVVTEQSQNKDLAAEFIEFVTNDPQAVTQYFEVSAQLSTANMEVLRSGAFAEDEYTQIFVEALNYSNGVPVKNAQWDAIADALSLALQEVMNGSDPAASLENASRVISDLLLYD</sequence>
<name>A0ABT7LVX9_9CYAN</name>
<gene>
    <name evidence="4" type="ORF">QQ055_01775</name>
</gene>
<evidence type="ECO:0000256" key="1">
    <source>
        <dbReference type="ARBA" id="ARBA00008520"/>
    </source>
</evidence>
<dbReference type="RefSeq" id="WP_285965062.1">
    <property type="nucleotide sequence ID" value="NZ_JASVEJ010000006.1"/>
</dbReference>
<keyword evidence="3" id="KW-0732">Signal</keyword>
<evidence type="ECO:0000313" key="5">
    <source>
        <dbReference type="Proteomes" id="UP001230986"/>
    </source>
</evidence>
<dbReference type="CDD" id="cd13585">
    <property type="entry name" value="PBP2_TMBP_like"/>
    <property type="match status" value="1"/>
</dbReference>
<dbReference type="PANTHER" id="PTHR30061:SF50">
    <property type="entry name" value="MALTOSE_MALTODEXTRIN-BINDING PERIPLASMIC PROTEIN"/>
    <property type="match status" value="1"/>
</dbReference>
<comment type="similarity">
    <text evidence="1">Belongs to the bacterial solute-binding protein 1 family.</text>
</comment>
<dbReference type="EMBL" id="JASVEJ010000006">
    <property type="protein sequence ID" value="MDL5056203.1"/>
    <property type="molecule type" value="Genomic_DNA"/>
</dbReference>
<dbReference type="InterPro" id="IPR006059">
    <property type="entry name" value="SBP"/>
</dbReference>
<keyword evidence="5" id="KW-1185">Reference proteome</keyword>
<dbReference type="Pfam" id="PF01547">
    <property type="entry name" value="SBP_bac_1"/>
    <property type="match status" value="1"/>
</dbReference>
<organism evidence="4 5">
    <name type="scientific">Geitlerinema calcuttense NRMC-F 0142</name>
    <dbReference type="NCBI Taxonomy" id="2922238"/>
    <lineage>
        <taxon>Bacteria</taxon>
        <taxon>Bacillati</taxon>
        <taxon>Cyanobacteriota</taxon>
        <taxon>Cyanophyceae</taxon>
        <taxon>Geitlerinematales</taxon>
        <taxon>Geitlerinemataceae</taxon>
        <taxon>Geitlerinema</taxon>
    </lineage>
</organism>
<evidence type="ECO:0000256" key="2">
    <source>
        <dbReference type="ARBA" id="ARBA00022448"/>
    </source>
</evidence>
<dbReference type="PANTHER" id="PTHR30061">
    <property type="entry name" value="MALTOSE-BINDING PERIPLASMIC PROTEIN"/>
    <property type="match status" value="1"/>
</dbReference>
<reference evidence="4 5" key="1">
    <citation type="submission" date="2023-06" db="EMBL/GenBank/DDBJ databases">
        <title>Whole genome sequence of Oscillatoria calcuttensis NRMC-F 0142.</title>
        <authorList>
            <person name="Shakena Fathima T."/>
            <person name="Muralitharan G."/>
            <person name="Thajuddin N."/>
        </authorList>
    </citation>
    <scope>NUCLEOTIDE SEQUENCE [LARGE SCALE GENOMIC DNA]</scope>
    <source>
        <strain evidence="4 5">NRMC-F 0142</strain>
    </source>
</reference>
<evidence type="ECO:0000256" key="3">
    <source>
        <dbReference type="ARBA" id="ARBA00022729"/>
    </source>
</evidence>
<dbReference type="SUPFAM" id="SSF53850">
    <property type="entry name" value="Periplasmic binding protein-like II"/>
    <property type="match status" value="1"/>
</dbReference>
<evidence type="ECO:0000313" key="4">
    <source>
        <dbReference type="EMBL" id="MDL5056203.1"/>
    </source>
</evidence>
<dbReference type="Gene3D" id="3.40.190.10">
    <property type="entry name" value="Periplasmic binding protein-like II"/>
    <property type="match status" value="2"/>
</dbReference>
<protein>
    <submittedName>
        <fullName evidence="4">Sugar ABC transporter substrate-binding protein</fullName>
    </submittedName>
</protein>
<accession>A0ABT7LVX9</accession>
<comment type="caution">
    <text evidence="4">The sequence shown here is derived from an EMBL/GenBank/DDBJ whole genome shotgun (WGS) entry which is preliminary data.</text>
</comment>